<organism evidence="3">
    <name type="scientific">Isoptericola variabilis (strain 225)</name>
    <dbReference type="NCBI Taxonomy" id="743718"/>
    <lineage>
        <taxon>Bacteria</taxon>
        <taxon>Bacillati</taxon>
        <taxon>Actinomycetota</taxon>
        <taxon>Actinomycetes</taxon>
        <taxon>Micrococcales</taxon>
        <taxon>Promicromonosporaceae</taxon>
        <taxon>Isoptericola</taxon>
    </lineage>
</organism>
<dbReference type="eggNOG" id="ENOG5033NM0">
    <property type="taxonomic scope" value="Bacteria"/>
</dbReference>
<evidence type="ECO:0000256" key="1">
    <source>
        <dbReference type="SAM" id="Phobius"/>
    </source>
</evidence>
<evidence type="ECO:0008006" key="4">
    <source>
        <dbReference type="Google" id="ProtNLM"/>
    </source>
</evidence>
<dbReference type="NCBIfam" id="NF033493">
    <property type="entry name" value="MetS_like_NSS"/>
    <property type="match status" value="1"/>
</dbReference>
<sequence>MTTAAILMMIVALLVVWGGLIAAILWLRANPERTSYPEGGYDDHREDAGIIEHDT</sequence>
<keyword evidence="1" id="KW-0472">Membrane</keyword>
<dbReference type="Pfam" id="PF16951">
    <property type="entry name" value="MaAIMP_sms"/>
    <property type="match status" value="1"/>
</dbReference>
<dbReference type="STRING" id="743718.Isova_0126"/>
<keyword evidence="3" id="KW-1185">Reference proteome</keyword>
<dbReference type="Proteomes" id="UP000009236">
    <property type="component" value="Chromosome"/>
</dbReference>
<keyword evidence="1" id="KW-0812">Transmembrane</keyword>
<keyword evidence="1" id="KW-1133">Transmembrane helix</keyword>
<dbReference type="KEGG" id="iva:Isova_0126"/>
<evidence type="ECO:0000313" key="2">
    <source>
        <dbReference type="EMBL" id="AEG42939.1"/>
    </source>
</evidence>
<evidence type="ECO:0000313" key="3">
    <source>
        <dbReference type="Proteomes" id="UP000009236"/>
    </source>
</evidence>
<name>F6FR79_ISOV2</name>
<accession>F6FR79</accession>
<dbReference type="AlphaFoldDB" id="F6FR79"/>
<dbReference type="RefSeq" id="WP_013837334.1">
    <property type="nucleotide sequence ID" value="NC_015588.1"/>
</dbReference>
<dbReference type="EMBL" id="CP002810">
    <property type="protein sequence ID" value="AEG42939.1"/>
    <property type="molecule type" value="Genomic_DNA"/>
</dbReference>
<gene>
    <name evidence="2" type="ordered locus">Isova_0126</name>
</gene>
<dbReference type="InterPro" id="IPR031596">
    <property type="entry name" value="MaAIMP_sms"/>
</dbReference>
<proteinExistence type="predicted"/>
<reference evidence="2 3" key="1">
    <citation type="submission" date="2011-05" db="EMBL/GenBank/DDBJ databases">
        <title>Complete sequence of Isoptericola variabilis 225.</title>
        <authorList>
            <consortium name="US DOE Joint Genome Institute"/>
            <person name="Lucas S."/>
            <person name="Han J."/>
            <person name="Lapidus A."/>
            <person name="Cheng J.-F."/>
            <person name="Goodwin L."/>
            <person name="Pitluck S."/>
            <person name="Peters L."/>
            <person name="Mikhailova N."/>
            <person name="Zeytun A."/>
            <person name="Han C."/>
            <person name="Tapia R."/>
            <person name="Land M."/>
            <person name="Hauser L."/>
            <person name="Kyrpides N."/>
            <person name="Ivanova N."/>
            <person name="Pagani I."/>
            <person name="Siebers A."/>
            <person name="Allgaier M."/>
            <person name="Thelen M."/>
            <person name="Hugenholtz P."/>
            <person name="Gladden J."/>
            <person name="Woyke T."/>
        </authorList>
    </citation>
    <scope>NUCLEOTIDE SEQUENCE [LARGE SCALE GENOMIC DNA]</scope>
    <source>
        <strain evidence="3">225</strain>
    </source>
</reference>
<feature type="transmembrane region" description="Helical" evidence="1">
    <location>
        <begin position="6"/>
        <end position="27"/>
    </location>
</feature>
<protein>
    <recommendedName>
        <fullName evidence="4">Methionine/alanine importer small subunit</fullName>
    </recommendedName>
</protein>
<dbReference type="HOGENOM" id="CLU_3026186_0_0_11"/>